<evidence type="ECO:0000256" key="6">
    <source>
        <dbReference type="PIRSR" id="PIRSR601019-2"/>
    </source>
</evidence>
<evidence type="ECO:0000313" key="8">
    <source>
        <dbReference type="EMBL" id="TCD64088.1"/>
    </source>
</evidence>
<organism evidence="8 9">
    <name type="scientific">Steccherinum ochraceum</name>
    <dbReference type="NCBI Taxonomy" id="92696"/>
    <lineage>
        <taxon>Eukaryota</taxon>
        <taxon>Fungi</taxon>
        <taxon>Dikarya</taxon>
        <taxon>Basidiomycota</taxon>
        <taxon>Agaricomycotina</taxon>
        <taxon>Agaricomycetes</taxon>
        <taxon>Polyporales</taxon>
        <taxon>Steccherinaceae</taxon>
        <taxon>Steccherinum</taxon>
    </lineage>
</organism>
<sequence>MFGGRMRRRRTVSLTRETQRSPPPAWPPPPPSSETEEARSERHHKEREAKRVNAAIEKQIEKAREDKEKRKSHTKILILGQSESGKSTILKQFQLFYAPQAFRVEAEAWRAVIHLNLVRSINLILDIVATTITTGAPRETMQSALSISPPSSRWGSGGASVLSAASSAGSDGHGRNALNSSHGQGPSVKELRMRLSPLKHVESILVKRLTADDHSGSVPRPPSRGSSASSTLTTESTSSSQYARASEVIVRGGSGWKELVRRGKQIMQGREWQRDEFDDARQILHACREDVTALWSSAEVQEGLRNEGVLLRNQSGFFLDDAMRVAAIDYEPSFRDILKARIQTMGVEEHEVVVEAGDHPFTGEVGSTWLFYDVGGSRHQRAAWAPFFDDVNAIIFLCPMSGFNEFLVEDRTMNRLLDSFTLWKTVCGSKVLANVTFILFLNKSDILRAKLEAGQSFVKWVRSYKEGQNDVTHVSEYLKSKFIAIHKSSSPKKRPLHVHVTCALDVERMAKVIVSVREVIIEANLVESTLL</sequence>
<dbReference type="SUPFAM" id="SSF47895">
    <property type="entry name" value="Transducin (alpha subunit), insertion domain"/>
    <property type="match status" value="1"/>
</dbReference>
<dbReference type="OrthoDB" id="5817230at2759"/>
<dbReference type="SMART" id="SM00275">
    <property type="entry name" value="G_alpha"/>
    <property type="match status" value="1"/>
</dbReference>
<name>A0A4R0RJY2_9APHY</name>
<keyword evidence="1 6" id="KW-0479">Metal-binding</keyword>
<gene>
    <name evidence="8" type="ORF">EIP91_004560</name>
</gene>
<dbReference type="PANTHER" id="PTHR10218">
    <property type="entry name" value="GTP-BINDING PROTEIN ALPHA SUBUNIT"/>
    <property type="match status" value="1"/>
</dbReference>
<feature type="compositionally biased region" description="Basic residues" evidence="7">
    <location>
        <begin position="1"/>
        <end position="11"/>
    </location>
</feature>
<dbReference type="PANTHER" id="PTHR10218:SF360">
    <property type="entry name" value="GUANINE NUCLEOTIDE-BINDING PROTEIN SUBUNIT ALPHA HOMOLOG"/>
    <property type="match status" value="1"/>
</dbReference>
<feature type="compositionally biased region" description="Low complexity" evidence="7">
    <location>
        <begin position="159"/>
        <end position="170"/>
    </location>
</feature>
<comment type="caution">
    <text evidence="8">The sequence shown here is derived from an EMBL/GenBank/DDBJ whole genome shotgun (WGS) entry which is preliminary data.</text>
</comment>
<dbReference type="PROSITE" id="PS51882">
    <property type="entry name" value="G_ALPHA"/>
    <property type="match status" value="1"/>
</dbReference>
<dbReference type="GO" id="GO:0005834">
    <property type="term" value="C:heterotrimeric G-protein complex"/>
    <property type="evidence" value="ECO:0007669"/>
    <property type="project" value="TreeGrafter"/>
</dbReference>
<dbReference type="Gene3D" id="3.40.50.300">
    <property type="entry name" value="P-loop containing nucleotide triphosphate hydrolases"/>
    <property type="match status" value="2"/>
</dbReference>
<feature type="region of interest" description="Disordered" evidence="7">
    <location>
        <begin position="212"/>
        <end position="239"/>
    </location>
</feature>
<dbReference type="SUPFAM" id="SSF52540">
    <property type="entry name" value="P-loop containing nucleoside triphosphate hydrolases"/>
    <property type="match status" value="1"/>
</dbReference>
<feature type="binding site" evidence="6">
    <location>
        <position position="344"/>
    </location>
    <ligand>
        <name>Mg(2+)</name>
        <dbReference type="ChEBI" id="CHEBI:18420"/>
    </ligand>
</feature>
<feature type="binding site" evidence="5">
    <location>
        <begin position="442"/>
        <end position="445"/>
    </location>
    <ligand>
        <name>GTP</name>
        <dbReference type="ChEBI" id="CHEBI:37565"/>
    </ligand>
</feature>
<dbReference type="InterPro" id="IPR011025">
    <property type="entry name" value="GproteinA_insert"/>
</dbReference>
<feature type="region of interest" description="Disordered" evidence="7">
    <location>
        <begin position="143"/>
        <end position="188"/>
    </location>
</feature>
<dbReference type="Proteomes" id="UP000292702">
    <property type="component" value="Unassembled WGS sequence"/>
</dbReference>
<dbReference type="Pfam" id="PF00503">
    <property type="entry name" value="G-alpha"/>
    <property type="match status" value="1"/>
</dbReference>
<dbReference type="FunFam" id="3.40.50.300:FF:000692">
    <property type="entry name" value="Guanine nucleotide-binding protein subunit alpha"/>
    <property type="match status" value="1"/>
</dbReference>
<feature type="compositionally biased region" description="Low complexity" evidence="7">
    <location>
        <begin position="223"/>
        <end position="239"/>
    </location>
</feature>
<evidence type="ECO:0000256" key="2">
    <source>
        <dbReference type="ARBA" id="ARBA00022741"/>
    </source>
</evidence>
<keyword evidence="3 5" id="KW-0342">GTP-binding</keyword>
<dbReference type="GO" id="GO:0005525">
    <property type="term" value="F:GTP binding"/>
    <property type="evidence" value="ECO:0007669"/>
    <property type="project" value="UniProtKB-KW"/>
</dbReference>
<evidence type="ECO:0008006" key="10">
    <source>
        <dbReference type="Google" id="ProtNLM"/>
    </source>
</evidence>
<dbReference type="GO" id="GO:0007188">
    <property type="term" value="P:adenylate cyclase-modulating G protein-coupled receptor signaling pathway"/>
    <property type="evidence" value="ECO:0007669"/>
    <property type="project" value="TreeGrafter"/>
</dbReference>
<evidence type="ECO:0000256" key="4">
    <source>
        <dbReference type="ARBA" id="ARBA00023224"/>
    </source>
</evidence>
<keyword evidence="4" id="KW-0807">Transducer</keyword>
<accession>A0A4R0RJY2</accession>
<dbReference type="GO" id="GO:0001664">
    <property type="term" value="F:G protein-coupled receptor binding"/>
    <property type="evidence" value="ECO:0007669"/>
    <property type="project" value="TreeGrafter"/>
</dbReference>
<protein>
    <recommendedName>
        <fullName evidence="10">G-alpha-domain-containing protein</fullName>
    </recommendedName>
</protein>
<feature type="region of interest" description="Disordered" evidence="7">
    <location>
        <begin position="1"/>
        <end position="54"/>
    </location>
</feature>
<keyword evidence="2 5" id="KW-0547">Nucleotide-binding</keyword>
<evidence type="ECO:0000313" key="9">
    <source>
        <dbReference type="Proteomes" id="UP000292702"/>
    </source>
</evidence>
<keyword evidence="6" id="KW-0460">Magnesium</keyword>
<evidence type="ECO:0000256" key="7">
    <source>
        <dbReference type="SAM" id="MobiDB-lite"/>
    </source>
</evidence>
<feature type="binding site" evidence="5">
    <location>
        <position position="503"/>
    </location>
    <ligand>
        <name>GTP</name>
        <dbReference type="ChEBI" id="CHEBI:37565"/>
    </ligand>
</feature>
<evidence type="ECO:0000256" key="3">
    <source>
        <dbReference type="ARBA" id="ARBA00023134"/>
    </source>
</evidence>
<dbReference type="STRING" id="92696.A0A4R0RJY2"/>
<dbReference type="AlphaFoldDB" id="A0A4R0RJY2"/>
<reference evidence="8 9" key="1">
    <citation type="submission" date="2018-11" db="EMBL/GenBank/DDBJ databases">
        <title>Genome assembly of Steccherinum ochraceum LE-BIN_3174, the white-rot fungus of the Steccherinaceae family (The Residual Polyporoid clade, Polyporales, Basidiomycota).</title>
        <authorList>
            <person name="Fedorova T.V."/>
            <person name="Glazunova O.A."/>
            <person name="Landesman E.O."/>
            <person name="Moiseenko K.V."/>
            <person name="Psurtseva N.V."/>
            <person name="Savinova O.S."/>
            <person name="Shakhova N.V."/>
            <person name="Tyazhelova T.V."/>
            <person name="Vasina D.V."/>
        </authorList>
    </citation>
    <scope>NUCLEOTIDE SEQUENCE [LARGE SCALE GENOMIC DNA]</scope>
    <source>
        <strain evidence="8 9">LE-BIN_3174</strain>
    </source>
</reference>
<dbReference type="GO" id="GO:0005737">
    <property type="term" value="C:cytoplasm"/>
    <property type="evidence" value="ECO:0007669"/>
    <property type="project" value="TreeGrafter"/>
</dbReference>
<feature type="compositionally biased region" description="Pro residues" evidence="7">
    <location>
        <begin position="21"/>
        <end position="32"/>
    </location>
</feature>
<evidence type="ECO:0000256" key="1">
    <source>
        <dbReference type="ARBA" id="ARBA00022723"/>
    </source>
</evidence>
<dbReference type="GO" id="GO:0046872">
    <property type="term" value="F:metal ion binding"/>
    <property type="evidence" value="ECO:0007669"/>
    <property type="project" value="UniProtKB-KW"/>
</dbReference>
<feature type="compositionally biased region" description="Polar residues" evidence="7">
    <location>
        <begin position="143"/>
        <end position="154"/>
    </location>
</feature>
<dbReference type="InterPro" id="IPR027417">
    <property type="entry name" value="P-loop_NTPase"/>
</dbReference>
<keyword evidence="9" id="KW-1185">Reference proteome</keyword>
<feature type="binding site" evidence="5">
    <location>
        <begin position="338"/>
        <end position="344"/>
    </location>
    <ligand>
        <name>GTP</name>
        <dbReference type="ChEBI" id="CHEBI:37565"/>
    </ligand>
</feature>
<dbReference type="PRINTS" id="PR00318">
    <property type="entry name" value="GPROTEINA"/>
</dbReference>
<proteinExistence type="predicted"/>
<dbReference type="GO" id="GO:0031683">
    <property type="term" value="F:G-protein beta/gamma-subunit complex binding"/>
    <property type="evidence" value="ECO:0007669"/>
    <property type="project" value="InterPro"/>
</dbReference>
<dbReference type="EMBL" id="RWJN01000257">
    <property type="protein sequence ID" value="TCD64088.1"/>
    <property type="molecule type" value="Genomic_DNA"/>
</dbReference>
<dbReference type="GO" id="GO:0003924">
    <property type="term" value="F:GTPase activity"/>
    <property type="evidence" value="ECO:0007669"/>
    <property type="project" value="InterPro"/>
</dbReference>
<dbReference type="InterPro" id="IPR001019">
    <property type="entry name" value="Gprotein_alpha_su"/>
</dbReference>
<evidence type="ECO:0000256" key="5">
    <source>
        <dbReference type="PIRSR" id="PIRSR601019-1"/>
    </source>
</evidence>